<dbReference type="Gene3D" id="3.30.160.20">
    <property type="match status" value="1"/>
</dbReference>
<name>A0A8J6KPI3_MICOH</name>
<dbReference type="GO" id="GO:0003735">
    <property type="term" value="F:structural constituent of ribosome"/>
    <property type="evidence" value="ECO:0007669"/>
    <property type="project" value="UniProtKB-UniRule"/>
</dbReference>
<evidence type="ECO:0000313" key="6">
    <source>
        <dbReference type="Proteomes" id="UP000710432"/>
    </source>
</evidence>
<dbReference type="GO" id="GO:0022627">
    <property type="term" value="C:cytosolic small ribosomal subunit"/>
    <property type="evidence" value="ECO:0007669"/>
    <property type="project" value="TreeGrafter"/>
</dbReference>
<dbReference type="GO" id="GO:0006412">
    <property type="term" value="P:translation"/>
    <property type="evidence" value="ECO:0007669"/>
    <property type="project" value="InterPro"/>
</dbReference>
<feature type="domain" description="S5 DRBM" evidence="4">
    <location>
        <begin position="53"/>
        <end position="116"/>
    </location>
</feature>
<dbReference type="EMBL" id="JAATJU010024600">
    <property type="protein sequence ID" value="KAH0505268.1"/>
    <property type="molecule type" value="Genomic_DNA"/>
</dbReference>
<proteinExistence type="predicted"/>
<dbReference type="SUPFAM" id="SSF54768">
    <property type="entry name" value="dsRNA-binding domain-like"/>
    <property type="match status" value="1"/>
</dbReference>
<comment type="caution">
    <text evidence="5">The sequence shown here is derived from an EMBL/GenBank/DDBJ whole genome shotgun (WGS) entry which is preliminary data.</text>
</comment>
<reference evidence="5" key="1">
    <citation type="submission" date="2020-03" db="EMBL/GenBank/DDBJ databases">
        <title>Studies in the Genomics of Life Span.</title>
        <authorList>
            <person name="Glass D."/>
        </authorList>
    </citation>
    <scope>NUCLEOTIDE SEQUENCE</scope>
    <source>
        <strain evidence="5">LTLLF</strain>
        <tissue evidence="5">Muscle</tissue>
    </source>
</reference>
<dbReference type="GO" id="GO:0003723">
    <property type="term" value="F:RNA binding"/>
    <property type="evidence" value="ECO:0007669"/>
    <property type="project" value="InterPro"/>
</dbReference>
<dbReference type="InterPro" id="IPR000851">
    <property type="entry name" value="Ribosomal_uS5"/>
</dbReference>
<dbReference type="PANTHER" id="PTHR13718:SF4">
    <property type="entry name" value="40S RIBOSOMAL PROTEIN S2"/>
    <property type="match status" value="1"/>
</dbReference>
<keyword evidence="2 5" id="KW-0689">Ribosomal protein</keyword>
<dbReference type="FunFam" id="3.30.160.20:FF:000133">
    <property type="entry name" value="40S ribosomal protein S2"/>
    <property type="match status" value="1"/>
</dbReference>
<feature type="region of interest" description="Disordered" evidence="3">
    <location>
        <begin position="1"/>
        <end position="20"/>
    </location>
</feature>
<dbReference type="Pfam" id="PF00333">
    <property type="entry name" value="Ribosomal_S5"/>
    <property type="match status" value="1"/>
</dbReference>
<dbReference type="PANTHER" id="PTHR13718">
    <property type="entry name" value="RIBOSOMAL S SUBUNIT"/>
    <property type="match status" value="1"/>
</dbReference>
<keyword evidence="2" id="KW-0687">Ribonucleoprotein</keyword>
<dbReference type="InterPro" id="IPR013810">
    <property type="entry name" value="Ribosomal_uS5_N"/>
</dbReference>
<evidence type="ECO:0000256" key="1">
    <source>
        <dbReference type="ARBA" id="ARBA00035407"/>
    </source>
</evidence>
<feature type="compositionally biased region" description="Gly residues" evidence="3">
    <location>
        <begin position="7"/>
        <end position="16"/>
    </location>
</feature>
<evidence type="ECO:0000313" key="5">
    <source>
        <dbReference type="EMBL" id="KAH0505268.1"/>
    </source>
</evidence>
<accession>A0A8J6KPI3</accession>
<dbReference type="Proteomes" id="UP000710432">
    <property type="component" value="Unassembled WGS sequence"/>
</dbReference>
<protein>
    <recommendedName>
        <fullName evidence="1">40S ribosomal protein S2</fullName>
    </recommendedName>
</protein>
<gene>
    <name evidence="5" type="ORF">LTLLF_178070</name>
</gene>
<sequence>MADDPGTVGGPRGPGDPGRLSSGLVIVEVVTMVKAVGPMEEPEITDFFLGTSPKDEVLKILPVQKQTQAGQRTRFKTFVAIGDYNDYVGLGIKCSKDVATAIRGAIILVKLFIILMEKPLRKQDWQALPCSVQEARPLWLYVVLFPHPRHWHHFCLCPQEAAAAGQY</sequence>
<dbReference type="PROSITE" id="PS50881">
    <property type="entry name" value="S5_DSRBD"/>
    <property type="match status" value="1"/>
</dbReference>
<evidence type="ECO:0000259" key="4">
    <source>
        <dbReference type="PROSITE" id="PS50881"/>
    </source>
</evidence>
<dbReference type="AlphaFoldDB" id="A0A8J6KPI3"/>
<evidence type="ECO:0000256" key="2">
    <source>
        <dbReference type="PROSITE-ProRule" id="PRU00268"/>
    </source>
</evidence>
<evidence type="ECO:0000256" key="3">
    <source>
        <dbReference type="SAM" id="MobiDB-lite"/>
    </source>
</evidence>
<organism evidence="5 6">
    <name type="scientific">Microtus ochrogaster</name>
    <name type="common">Prairie vole</name>
    <dbReference type="NCBI Taxonomy" id="79684"/>
    <lineage>
        <taxon>Eukaryota</taxon>
        <taxon>Metazoa</taxon>
        <taxon>Chordata</taxon>
        <taxon>Craniata</taxon>
        <taxon>Vertebrata</taxon>
        <taxon>Euteleostomi</taxon>
        <taxon>Mammalia</taxon>
        <taxon>Eutheria</taxon>
        <taxon>Euarchontoglires</taxon>
        <taxon>Glires</taxon>
        <taxon>Rodentia</taxon>
        <taxon>Myomorpha</taxon>
        <taxon>Muroidea</taxon>
        <taxon>Cricetidae</taxon>
        <taxon>Arvicolinae</taxon>
        <taxon>Microtus</taxon>
    </lineage>
</organism>